<gene>
    <name evidence="5" type="ORF">B1s21160_02755</name>
</gene>
<dbReference type="AlphaFoldDB" id="A0A249K904"/>
<dbReference type="InterPro" id="IPR049704">
    <property type="entry name" value="Aminotrans_3_PPA_site"/>
</dbReference>
<organism evidence="5 6">
    <name type="scientific">Candidatus Nanopelagicus hibericus</name>
    <dbReference type="NCBI Taxonomy" id="1884915"/>
    <lineage>
        <taxon>Bacteria</taxon>
        <taxon>Bacillati</taxon>
        <taxon>Actinomycetota</taxon>
        <taxon>Actinomycetes</taxon>
        <taxon>Candidatus Nanopelagicales</taxon>
        <taxon>Candidatus Nanopelagicaceae</taxon>
        <taxon>Candidatus Nanopelagicus</taxon>
    </lineage>
</organism>
<dbReference type="Gene3D" id="2.70.70.10">
    <property type="entry name" value="Glucose Permease (Domain IIA)"/>
    <property type="match status" value="1"/>
</dbReference>
<evidence type="ECO:0000256" key="1">
    <source>
        <dbReference type="ARBA" id="ARBA00008954"/>
    </source>
</evidence>
<dbReference type="PANTHER" id="PTHR45688">
    <property type="match status" value="1"/>
</dbReference>
<dbReference type="Pfam" id="PF00202">
    <property type="entry name" value="Aminotran_3"/>
    <property type="match status" value="1"/>
</dbReference>
<keyword evidence="5" id="KW-0808">Transferase</keyword>
<dbReference type="InterPro" id="IPR005814">
    <property type="entry name" value="Aminotrans_3"/>
</dbReference>
<dbReference type="PROSITE" id="PS00600">
    <property type="entry name" value="AA_TRANSFER_CLASS_3"/>
    <property type="match status" value="1"/>
</dbReference>
<dbReference type="InterPro" id="IPR015422">
    <property type="entry name" value="PyrdxlP-dep_Trfase_small"/>
</dbReference>
<dbReference type="InterPro" id="IPR002575">
    <property type="entry name" value="Aminoglycoside_PTrfase"/>
</dbReference>
<dbReference type="Proteomes" id="UP000217171">
    <property type="component" value="Chromosome"/>
</dbReference>
<dbReference type="SUPFAM" id="SSF56112">
    <property type="entry name" value="Protein kinase-like (PK-like)"/>
    <property type="match status" value="1"/>
</dbReference>
<dbReference type="CDD" id="cd12797">
    <property type="entry name" value="M23_peptidase"/>
    <property type="match status" value="1"/>
</dbReference>
<dbReference type="InterPro" id="IPR011009">
    <property type="entry name" value="Kinase-like_dom_sf"/>
</dbReference>
<protein>
    <submittedName>
        <fullName evidence="5">Acetylornithine/succinyldiaminopimelate/putresci ne aminotransferase</fullName>
    </submittedName>
</protein>
<dbReference type="Gene3D" id="3.90.1150.10">
    <property type="entry name" value="Aspartate Aminotransferase, domain 1"/>
    <property type="match status" value="1"/>
</dbReference>
<evidence type="ECO:0000313" key="5">
    <source>
        <dbReference type="EMBL" id="ASY13262.1"/>
    </source>
</evidence>
<dbReference type="RefSeq" id="WP_095672341.1">
    <property type="nucleotide sequence ID" value="NZ_CP016771.1"/>
</dbReference>
<accession>A0A249K904</accession>
<dbReference type="Gene3D" id="3.90.1200.10">
    <property type="match status" value="1"/>
</dbReference>
<evidence type="ECO:0000256" key="2">
    <source>
        <dbReference type="ARBA" id="ARBA00022898"/>
    </source>
</evidence>
<dbReference type="InterPro" id="IPR011055">
    <property type="entry name" value="Dup_hybrid_motif"/>
</dbReference>
<comment type="similarity">
    <text evidence="1">Belongs to the class-III pyridoxal-phosphate-dependent aminotransferase family.</text>
</comment>
<feature type="domain" description="M23ase beta-sheet core" evidence="3">
    <location>
        <begin position="416"/>
        <end position="514"/>
    </location>
</feature>
<dbReference type="Gene3D" id="3.40.640.10">
    <property type="entry name" value="Type I PLP-dependent aspartate aminotransferase-like (Major domain)"/>
    <property type="match status" value="1"/>
</dbReference>
<evidence type="ECO:0000259" key="4">
    <source>
        <dbReference type="Pfam" id="PF01636"/>
    </source>
</evidence>
<dbReference type="KEGG" id="nhi:B1s21160_02755"/>
<dbReference type="CDD" id="cd00610">
    <property type="entry name" value="OAT_like"/>
    <property type="match status" value="1"/>
</dbReference>
<dbReference type="SUPFAM" id="SSF53383">
    <property type="entry name" value="PLP-dependent transferases"/>
    <property type="match status" value="1"/>
</dbReference>
<dbReference type="GO" id="GO:0008483">
    <property type="term" value="F:transaminase activity"/>
    <property type="evidence" value="ECO:0007669"/>
    <property type="project" value="UniProtKB-KW"/>
</dbReference>
<evidence type="ECO:0000313" key="6">
    <source>
        <dbReference type="Proteomes" id="UP000217171"/>
    </source>
</evidence>
<keyword evidence="2" id="KW-0663">Pyridoxal phosphate</keyword>
<dbReference type="EMBL" id="CP016771">
    <property type="protein sequence ID" value="ASY13262.1"/>
    <property type="molecule type" value="Genomic_DNA"/>
</dbReference>
<dbReference type="InterPro" id="IPR015424">
    <property type="entry name" value="PyrdxlP-dep_Trfase"/>
</dbReference>
<sequence length="980" mass="106709">MDIKDASSLLAKNWGVKGELSPLPSERDINFKIGGKKAYVLKIYPKVDADLKIRLNLQNKVLIFLQDSSIKVSPAVIPTKKKKLLVTPSKNTAARLLTYHQGKTWGSSSEHSGEQIEELGRLIATVDKNLSKISITKAERKSLNANFIWNMLQAEKLLTWSSKITDNQSRVVVEKTLNNFAKKVLPKLKKLPMQVIHNDGNDYNIIEDGENLSLIDFGDMIYAPKVVGAAVAAAYVGLKSDDPGKQIAQFVRGYHSVNPLSNDELLLFIELVKVRLAASVANAALQRGDNPDNEYLSISQSDAPRTLIALDKSDSNFLLYRLRNAIGLEANPNAKAVRDYLLTKTATNILSKPFDQLKIVYMNWSFDNKDIPRSTQALEELKSKSGADVVIGYYCENRNVYQGEAFNPAATNARTFHLGVDIGMPAGTEVFAPLDGVIELFNNNSTNLDYGPVVILRHKTGSGVPFWTLYGHLSIDSMPSWQIGKEIKAGQLIGRMGTEEENVGWPPHTHFQLLTDLCGMGIDIHGVAPKDEIPLWRGISLNPNLILGIQSGTDAHARISPASIRSERRVVVSQNLSLNFKKPINIISGSGAYLFDEQGKGYLDLVNNVAHVGHGNPRVVDAAATQMATLNTNTRYLHQSIIEYGKALTSSLPDPLSVVFFVNSGSEANDLAIRLARAATKSKGVVALKDGYHGHTQAVVEISPYKFLGKGGAGAPSHVAVAELPDLFRGEFTGKNATEKYLNDLKQSIKSLKQPLSAFFSEAIVSTAGQVVLPPGYLAKAFEIVRANGGVCVSDEVQIGLGRVGDKFWGFELHNVVPDIVTMGKPLGNGHPLAAVVTTPQIANAFNNGMEYFNTFGGNPVSAVIGQAVLEVVYDQKLQLNAKNIGKYLTEGVKSLAKDHPIIADVRGSGLFIGVEMMVDEKTPATKEVAELMEYALSKGVLLSCDGPDNNVLKIKPPLIITNSDVDLLLNVFSDWLGSR</sequence>
<dbReference type="GO" id="GO:0030170">
    <property type="term" value="F:pyridoxal phosphate binding"/>
    <property type="evidence" value="ECO:0007669"/>
    <property type="project" value="InterPro"/>
</dbReference>
<dbReference type="InterPro" id="IPR016047">
    <property type="entry name" value="M23ase_b-sheet_dom"/>
</dbReference>
<reference evidence="5 6" key="1">
    <citation type="submission" date="2016-07" db="EMBL/GenBank/DDBJ databases">
        <title>High microdiversification within the ubiquitous acI lineage of Actinobacteria.</title>
        <authorList>
            <person name="Neuenschwander S.M."/>
            <person name="Salcher M."/>
            <person name="Ghai R."/>
            <person name="Pernthaler J."/>
        </authorList>
    </citation>
    <scope>NUCLEOTIDE SEQUENCE [LARGE SCALE GENOMIC DNA]</scope>
    <source>
        <strain evidence="5">MMS-21-160</strain>
    </source>
</reference>
<dbReference type="OrthoDB" id="4510254at2"/>
<dbReference type="SUPFAM" id="SSF51261">
    <property type="entry name" value="Duplicated hybrid motif"/>
    <property type="match status" value="1"/>
</dbReference>
<name>A0A249K904_9ACTN</name>
<keyword evidence="6" id="KW-1185">Reference proteome</keyword>
<evidence type="ECO:0000259" key="3">
    <source>
        <dbReference type="Pfam" id="PF01551"/>
    </source>
</evidence>
<dbReference type="Pfam" id="PF01551">
    <property type="entry name" value="Peptidase_M23"/>
    <property type="match status" value="1"/>
</dbReference>
<dbReference type="InterPro" id="IPR015421">
    <property type="entry name" value="PyrdxlP-dep_Trfase_major"/>
</dbReference>
<keyword evidence="5" id="KW-0032">Aminotransferase</keyword>
<dbReference type="PANTHER" id="PTHR45688:SF13">
    <property type="entry name" value="ALANINE--GLYOXYLATE AMINOTRANSFERASE 2-LIKE"/>
    <property type="match status" value="1"/>
</dbReference>
<dbReference type="Pfam" id="PF01636">
    <property type="entry name" value="APH"/>
    <property type="match status" value="1"/>
</dbReference>
<feature type="domain" description="Aminoglycoside phosphotransferase" evidence="4">
    <location>
        <begin position="30"/>
        <end position="255"/>
    </location>
</feature>
<proteinExistence type="inferred from homology"/>